<gene>
    <name evidence="2" type="ORF">OIDMADRAFT_31266</name>
</gene>
<proteinExistence type="predicted"/>
<name>A0A0C3D962_OIDMZ</name>
<protein>
    <recommendedName>
        <fullName evidence="4">Receptor L-domain domain-containing protein</fullName>
    </recommendedName>
</protein>
<keyword evidence="1" id="KW-0732">Signal</keyword>
<dbReference type="InterPro" id="IPR036941">
    <property type="entry name" value="Rcpt_L-dom_sf"/>
</dbReference>
<accession>A0A0C3D962</accession>
<dbReference type="HOGENOM" id="CLU_816617_0_0_1"/>
<dbReference type="OrthoDB" id="536881at2759"/>
<evidence type="ECO:0000256" key="1">
    <source>
        <dbReference type="SAM" id="SignalP"/>
    </source>
</evidence>
<dbReference type="SUPFAM" id="SSF52058">
    <property type="entry name" value="L domain-like"/>
    <property type="match status" value="1"/>
</dbReference>
<feature type="signal peptide" evidence="1">
    <location>
        <begin position="1"/>
        <end position="21"/>
    </location>
</feature>
<evidence type="ECO:0000313" key="3">
    <source>
        <dbReference type="Proteomes" id="UP000054321"/>
    </source>
</evidence>
<evidence type="ECO:0008006" key="4">
    <source>
        <dbReference type="Google" id="ProtNLM"/>
    </source>
</evidence>
<reference evidence="3" key="2">
    <citation type="submission" date="2015-01" db="EMBL/GenBank/DDBJ databases">
        <title>Evolutionary Origins and Diversification of the Mycorrhizal Mutualists.</title>
        <authorList>
            <consortium name="DOE Joint Genome Institute"/>
            <consortium name="Mycorrhizal Genomics Consortium"/>
            <person name="Kohler A."/>
            <person name="Kuo A."/>
            <person name="Nagy L.G."/>
            <person name="Floudas D."/>
            <person name="Copeland A."/>
            <person name="Barry K.W."/>
            <person name="Cichocki N."/>
            <person name="Veneault-Fourrey C."/>
            <person name="LaButti K."/>
            <person name="Lindquist E.A."/>
            <person name="Lipzen A."/>
            <person name="Lundell T."/>
            <person name="Morin E."/>
            <person name="Murat C."/>
            <person name="Riley R."/>
            <person name="Ohm R."/>
            <person name="Sun H."/>
            <person name="Tunlid A."/>
            <person name="Henrissat B."/>
            <person name="Grigoriev I.V."/>
            <person name="Hibbett D.S."/>
            <person name="Martin F."/>
        </authorList>
    </citation>
    <scope>NUCLEOTIDE SEQUENCE [LARGE SCALE GENOMIC DNA]</scope>
    <source>
        <strain evidence="3">Zn</strain>
    </source>
</reference>
<reference evidence="2 3" key="1">
    <citation type="submission" date="2014-04" db="EMBL/GenBank/DDBJ databases">
        <authorList>
            <consortium name="DOE Joint Genome Institute"/>
            <person name="Kuo A."/>
            <person name="Martino E."/>
            <person name="Perotto S."/>
            <person name="Kohler A."/>
            <person name="Nagy L.G."/>
            <person name="Floudas D."/>
            <person name="Copeland A."/>
            <person name="Barry K.W."/>
            <person name="Cichocki N."/>
            <person name="Veneault-Fourrey C."/>
            <person name="LaButti K."/>
            <person name="Lindquist E.A."/>
            <person name="Lipzen A."/>
            <person name="Lundell T."/>
            <person name="Morin E."/>
            <person name="Murat C."/>
            <person name="Sun H."/>
            <person name="Tunlid A."/>
            <person name="Henrissat B."/>
            <person name="Grigoriev I.V."/>
            <person name="Hibbett D.S."/>
            <person name="Martin F."/>
            <person name="Nordberg H.P."/>
            <person name="Cantor M.N."/>
            <person name="Hua S.X."/>
        </authorList>
    </citation>
    <scope>NUCLEOTIDE SEQUENCE [LARGE SCALE GENOMIC DNA]</scope>
    <source>
        <strain evidence="2 3">Zn</strain>
    </source>
</reference>
<evidence type="ECO:0000313" key="2">
    <source>
        <dbReference type="EMBL" id="KIM98472.1"/>
    </source>
</evidence>
<organism evidence="2 3">
    <name type="scientific">Oidiodendron maius (strain Zn)</name>
    <dbReference type="NCBI Taxonomy" id="913774"/>
    <lineage>
        <taxon>Eukaryota</taxon>
        <taxon>Fungi</taxon>
        <taxon>Dikarya</taxon>
        <taxon>Ascomycota</taxon>
        <taxon>Pezizomycotina</taxon>
        <taxon>Leotiomycetes</taxon>
        <taxon>Leotiomycetes incertae sedis</taxon>
        <taxon>Myxotrichaceae</taxon>
        <taxon>Oidiodendron</taxon>
    </lineage>
</organism>
<dbReference type="EMBL" id="KN832880">
    <property type="protein sequence ID" value="KIM98472.1"/>
    <property type="molecule type" value="Genomic_DNA"/>
</dbReference>
<dbReference type="Gene3D" id="3.80.20.20">
    <property type="entry name" value="Receptor L-domain"/>
    <property type="match status" value="1"/>
</dbReference>
<dbReference type="AlphaFoldDB" id="A0A0C3D962"/>
<dbReference type="InParanoid" id="A0A0C3D962"/>
<feature type="chain" id="PRO_5002163329" description="Receptor L-domain domain-containing protein" evidence="1">
    <location>
        <begin position="22"/>
        <end position="340"/>
    </location>
</feature>
<dbReference type="Proteomes" id="UP000054321">
    <property type="component" value="Unassembled WGS sequence"/>
</dbReference>
<keyword evidence="3" id="KW-1185">Reference proteome</keyword>
<sequence>MRILRPRALVVYVYFLDIVAATASCSSVTITSQGDADTIRSCSTITGDLVLATNSAGSIALDGVQVIEGSFTSELCSSGSSCSGLASLSSSTLTSVSYGVTLQSFSSLTNINFPQLLSTGSAFSLEDLPALQNVSVPQLASAENFRISNTPQLTNLTLDLLQNVSSVAVTDVGLSTFPTIVSTSEITSFIVSGVNNLGLLSIDTPSIGLLDVRGNGSLGFILGGSKINKNNNTVYDFPISSIDTINLFGIGSIAHLPNATITNFNSTGNNFPIIGFNENKGLTNIYIVDNPFLKSISWPDTQVLNNITITGNPLLTEAVGWSVQNVTNYYVTGSFNDEFV</sequence>